<dbReference type="AlphaFoldDB" id="A0A418VWN2"/>
<dbReference type="EMBL" id="QYUL01000002">
    <property type="protein sequence ID" value="RJF81549.1"/>
    <property type="molecule type" value="Genomic_DNA"/>
</dbReference>
<name>A0A418VWN2_9PROT</name>
<proteinExistence type="predicted"/>
<dbReference type="SUPFAM" id="SSF54427">
    <property type="entry name" value="NTF2-like"/>
    <property type="match status" value="1"/>
</dbReference>
<organism evidence="1 2">
    <name type="scientific">Azospirillum cavernae</name>
    <dbReference type="NCBI Taxonomy" id="2320860"/>
    <lineage>
        <taxon>Bacteria</taxon>
        <taxon>Pseudomonadati</taxon>
        <taxon>Pseudomonadota</taxon>
        <taxon>Alphaproteobacteria</taxon>
        <taxon>Rhodospirillales</taxon>
        <taxon>Azospirillaceae</taxon>
        <taxon>Azospirillum</taxon>
    </lineage>
</organism>
<evidence type="ECO:0000313" key="1">
    <source>
        <dbReference type="EMBL" id="RJF81549.1"/>
    </source>
</evidence>
<protein>
    <submittedName>
        <fullName evidence="1">Nuclear transport factor 2 family protein</fullName>
    </submittedName>
</protein>
<dbReference type="InterPro" id="IPR032710">
    <property type="entry name" value="NTF2-like_dom_sf"/>
</dbReference>
<comment type="caution">
    <text evidence="1">The sequence shown here is derived from an EMBL/GenBank/DDBJ whole genome shotgun (WGS) entry which is preliminary data.</text>
</comment>
<keyword evidence="2" id="KW-1185">Reference proteome</keyword>
<accession>A0A418VWN2</accession>
<dbReference type="InterPro" id="IPR039437">
    <property type="entry name" value="FrzH/put_lumazine-bd"/>
</dbReference>
<sequence>MSAAAFAGDPRFGAVIALLGQYFDGLHHSDTQRLRAVFHPQAIYATASDGVLLHRTMEEYFPVVDQRPSPASRNEERADRILAIEFAGPVTGFARVACAIGPKRFTDLLTLVFLDGRWQIIAKIFHSEPVDAPSIG</sequence>
<gene>
    <name evidence="1" type="ORF">D3877_15505</name>
</gene>
<dbReference type="OrthoDB" id="7451095at2"/>
<dbReference type="Proteomes" id="UP000283458">
    <property type="component" value="Unassembled WGS sequence"/>
</dbReference>
<dbReference type="Gene3D" id="3.10.450.50">
    <property type="match status" value="1"/>
</dbReference>
<dbReference type="RefSeq" id="WP_119831640.1">
    <property type="nucleotide sequence ID" value="NZ_QYUL01000002.1"/>
</dbReference>
<evidence type="ECO:0000313" key="2">
    <source>
        <dbReference type="Proteomes" id="UP000283458"/>
    </source>
</evidence>
<dbReference type="Pfam" id="PF12893">
    <property type="entry name" value="Lumazine_bd_2"/>
    <property type="match status" value="1"/>
</dbReference>
<reference evidence="1 2" key="1">
    <citation type="submission" date="2018-09" db="EMBL/GenBank/DDBJ databases">
        <authorList>
            <person name="Zhu H."/>
        </authorList>
    </citation>
    <scope>NUCLEOTIDE SEQUENCE [LARGE SCALE GENOMIC DNA]</scope>
    <source>
        <strain evidence="1 2">K2W22B-5</strain>
    </source>
</reference>